<comment type="caution">
    <text evidence="1">The sequence shown here is derived from an EMBL/GenBank/DDBJ whole genome shotgun (WGS) entry which is preliminary data.</text>
</comment>
<sequence length="79" mass="8619">MATYTPRFPGSGTLIEETLIEGESKGRAEDILRILDLRGVEVAEADRERITACADLGTLGTWFDRAVTATSAQELFADE</sequence>
<gene>
    <name evidence="1" type="ORF">ABT211_20210</name>
</gene>
<proteinExistence type="predicted"/>
<keyword evidence="2" id="KW-1185">Reference proteome</keyword>
<accession>A0ABV1TIV7</accession>
<dbReference type="RefSeq" id="WP_351958097.1">
    <property type="nucleotide sequence ID" value="NZ_JBEOZM010000008.1"/>
</dbReference>
<evidence type="ECO:0000313" key="2">
    <source>
        <dbReference type="Proteomes" id="UP001490365"/>
    </source>
</evidence>
<dbReference type="Proteomes" id="UP001490365">
    <property type="component" value="Unassembled WGS sequence"/>
</dbReference>
<name>A0ABV1TIV7_9ACTN</name>
<organism evidence="1 2">
    <name type="scientific">Streptomyces sp. 900105755</name>
    <dbReference type="NCBI Taxonomy" id="3154389"/>
    <lineage>
        <taxon>Bacteria</taxon>
        <taxon>Bacillati</taxon>
        <taxon>Actinomycetota</taxon>
        <taxon>Actinomycetes</taxon>
        <taxon>Kitasatosporales</taxon>
        <taxon>Streptomycetaceae</taxon>
        <taxon>Streptomyces</taxon>
    </lineage>
</organism>
<evidence type="ECO:0000313" key="1">
    <source>
        <dbReference type="EMBL" id="MER6269599.1"/>
    </source>
</evidence>
<dbReference type="EMBL" id="JBEOZM010000008">
    <property type="protein sequence ID" value="MER6269599.1"/>
    <property type="molecule type" value="Genomic_DNA"/>
</dbReference>
<reference evidence="1 2" key="1">
    <citation type="submission" date="2024-06" db="EMBL/GenBank/DDBJ databases">
        <title>The Natural Products Discovery Center: Release of the First 8490 Sequenced Strains for Exploring Actinobacteria Biosynthetic Diversity.</title>
        <authorList>
            <person name="Kalkreuter E."/>
            <person name="Kautsar S.A."/>
            <person name="Yang D."/>
            <person name="Bader C.D."/>
            <person name="Teijaro C.N."/>
            <person name="Fluegel L."/>
            <person name="Davis C.M."/>
            <person name="Simpson J.R."/>
            <person name="Lauterbach L."/>
            <person name="Steele A.D."/>
            <person name="Gui C."/>
            <person name="Meng S."/>
            <person name="Li G."/>
            <person name="Viehrig K."/>
            <person name="Ye F."/>
            <person name="Su P."/>
            <person name="Kiefer A.F."/>
            <person name="Nichols A."/>
            <person name="Cepeda A.J."/>
            <person name="Yan W."/>
            <person name="Fan B."/>
            <person name="Jiang Y."/>
            <person name="Adhikari A."/>
            <person name="Zheng C.-J."/>
            <person name="Schuster L."/>
            <person name="Cowan T.M."/>
            <person name="Smanski M.J."/>
            <person name="Chevrette M.G."/>
            <person name="De Carvalho L.P.S."/>
            <person name="Shen B."/>
        </authorList>
    </citation>
    <scope>NUCLEOTIDE SEQUENCE [LARGE SCALE GENOMIC DNA]</scope>
    <source>
        <strain evidence="1 2">NPDC001694</strain>
    </source>
</reference>
<protein>
    <submittedName>
        <fullName evidence="1">Uncharacterized protein</fullName>
    </submittedName>
</protein>